<dbReference type="AlphaFoldDB" id="A0A1L4CYL7"/>
<dbReference type="OrthoDB" id="507950at2"/>
<reference evidence="1 2" key="1">
    <citation type="submission" date="2016-10" db="EMBL/GenBank/DDBJ databases">
        <title>Silvanigrella aquatica sp. nov., isolated from a freshwater lake located in the Black Forest, Germany, description of Silvanigrellaceae fam. nov., Silvanigrellales ord. nov., reclassification of the order Bdellovibrionales in the class Oligoflexia, reclassification of the families Bacteriovoracaceae and Halobacteriovoraceae in the new order Bacteriovoracales ord. nov., and reclassification of the family Pseudobacteriovoracaceae in the order Oligoflexiales.</title>
        <authorList>
            <person name="Hahn M.W."/>
            <person name="Schmidt J."/>
            <person name="Koll U."/>
            <person name="Rohde M."/>
            <person name="Verbag S."/>
            <person name="Pitt A."/>
            <person name="Nakai R."/>
            <person name="Naganuma T."/>
            <person name="Lang E."/>
        </authorList>
    </citation>
    <scope>NUCLEOTIDE SEQUENCE [LARGE SCALE GENOMIC DNA]</scope>
    <source>
        <strain evidence="1 2">MWH-Nonnen-W8red</strain>
    </source>
</reference>
<organism evidence="1 2">
    <name type="scientific">Silvanigrella aquatica</name>
    <dbReference type="NCBI Taxonomy" id="1915309"/>
    <lineage>
        <taxon>Bacteria</taxon>
        <taxon>Pseudomonadati</taxon>
        <taxon>Bdellovibrionota</taxon>
        <taxon>Oligoflexia</taxon>
        <taxon>Silvanigrellales</taxon>
        <taxon>Silvanigrellaceae</taxon>
        <taxon>Silvanigrella</taxon>
    </lineage>
</organism>
<evidence type="ECO:0000313" key="1">
    <source>
        <dbReference type="EMBL" id="APJ03042.1"/>
    </source>
</evidence>
<keyword evidence="1" id="KW-0808">Transferase</keyword>
<dbReference type="RefSeq" id="WP_148696756.1">
    <property type="nucleotide sequence ID" value="NZ_CP017834.1"/>
</dbReference>
<keyword evidence="2" id="KW-1185">Reference proteome</keyword>
<dbReference type="EMBL" id="CP017834">
    <property type="protein sequence ID" value="APJ03042.1"/>
    <property type="molecule type" value="Genomic_DNA"/>
</dbReference>
<dbReference type="Pfam" id="PF12686">
    <property type="entry name" value="DUF3800"/>
    <property type="match status" value="1"/>
</dbReference>
<dbReference type="Proteomes" id="UP000184731">
    <property type="component" value="Chromosome"/>
</dbReference>
<dbReference type="GO" id="GO:0016740">
    <property type="term" value="F:transferase activity"/>
    <property type="evidence" value="ECO:0007669"/>
    <property type="project" value="UniProtKB-KW"/>
</dbReference>
<accession>A0A1L4CYL7</accession>
<gene>
    <name evidence="1" type="ORF">AXG55_03590</name>
</gene>
<name>A0A1L4CYL7_9BACT</name>
<dbReference type="InterPro" id="IPR024524">
    <property type="entry name" value="DUF3800"/>
</dbReference>
<sequence length="253" mass="29622">MESKLNAFSDYIVYADESGDHSLESIDPNYPIFVLCFCVFKKETYSSSIIQKINELKFKYFGHDNIILHSHEIRKRTHNFLFLNDKSIEKKFLTDVTSIIKKIDFKIISCVINKAELKNKYSKPDNPYHISLKFCIERLYRYLKSIDEKNLNSTTHIVFEARGKKEDDELELEFRRLIDSGTAFMPKNADFKIHIADKKTNSTGLQIADLIAHPIGRYCLNKNQDNQAFRVVEDKLLRNENKDYNGLGIKYFP</sequence>
<proteinExistence type="predicted"/>
<protein>
    <submittedName>
        <fullName evidence="1">3-deoxy-D-manno-octulosonic acid transferase</fullName>
    </submittedName>
</protein>
<dbReference type="KEGG" id="saqi:AXG55_03590"/>
<evidence type="ECO:0000313" key="2">
    <source>
        <dbReference type="Proteomes" id="UP000184731"/>
    </source>
</evidence>